<dbReference type="SUPFAM" id="SSF48350">
    <property type="entry name" value="GTPase activation domain, GAP"/>
    <property type="match status" value="1"/>
</dbReference>
<keyword evidence="4" id="KW-1185">Reference proteome</keyword>
<organism evidence="3 4">
    <name type="scientific">Desmophyllum pertusum</name>
    <dbReference type="NCBI Taxonomy" id="174260"/>
    <lineage>
        <taxon>Eukaryota</taxon>
        <taxon>Metazoa</taxon>
        <taxon>Cnidaria</taxon>
        <taxon>Anthozoa</taxon>
        <taxon>Hexacorallia</taxon>
        <taxon>Scleractinia</taxon>
        <taxon>Caryophylliina</taxon>
        <taxon>Caryophylliidae</taxon>
        <taxon>Desmophyllum</taxon>
    </lineage>
</organism>
<dbReference type="PANTHER" id="PTHR10194:SF144">
    <property type="entry name" value="RASGAP-ACTIVATING-LIKE PROTEIN 1"/>
    <property type="match status" value="1"/>
</dbReference>
<dbReference type="OrthoDB" id="5979945at2759"/>
<proteinExistence type="predicted"/>
<dbReference type="Pfam" id="PF00616">
    <property type="entry name" value="RasGAP"/>
    <property type="match status" value="1"/>
</dbReference>
<evidence type="ECO:0000313" key="4">
    <source>
        <dbReference type="Proteomes" id="UP001163046"/>
    </source>
</evidence>
<sequence length="133" mass="15077">MAGYLETVMTSILSSIKECPSYMRAAFRNLARRVSDHFGDEPQYQDSKYTAVSGFLFLRFFAPAILGPKLFGLRENHADKNVSRTLTILAKTVQKIGNIEFSRHNGKEEWMGPLYKWIAILLRRSEGLSGQAC</sequence>
<protein>
    <submittedName>
        <fullName evidence="3">RasGAP-activating-like protein 1</fullName>
    </submittedName>
</protein>
<dbReference type="InterPro" id="IPR039360">
    <property type="entry name" value="Ras_GTPase"/>
</dbReference>
<evidence type="ECO:0000256" key="1">
    <source>
        <dbReference type="ARBA" id="ARBA00022468"/>
    </source>
</evidence>
<dbReference type="InterPro" id="IPR023152">
    <property type="entry name" value="RasGAP_CS"/>
</dbReference>
<dbReference type="Gene3D" id="1.10.506.10">
    <property type="entry name" value="GTPase Activation - p120gap, domain 1"/>
    <property type="match status" value="1"/>
</dbReference>
<dbReference type="AlphaFoldDB" id="A0A9W9ZSZ0"/>
<evidence type="ECO:0000259" key="2">
    <source>
        <dbReference type="PROSITE" id="PS50018"/>
    </source>
</evidence>
<gene>
    <name evidence="3" type="primary">RASAL1_2</name>
    <name evidence="3" type="ORF">OS493_004133</name>
</gene>
<evidence type="ECO:0000313" key="3">
    <source>
        <dbReference type="EMBL" id="KAJ7387167.1"/>
    </source>
</evidence>
<dbReference type="Proteomes" id="UP001163046">
    <property type="component" value="Unassembled WGS sequence"/>
</dbReference>
<feature type="domain" description="Ras-GAP" evidence="2">
    <location>
        <begin position="1"/>
        <end position="98"/>
    </location>
</feature>
<dbReference type="PANTHER" id="PTHR10194">
    <property type="entry name" value="RAS GTPASE-ACTIVATING PROTEINS"/>
    <property type="match status" value="1"/>
</dbReference>
<keyword evidence="1" id="KW-0343">GTPase activation</keyword>
<dbReference type="InterPro" id="IPR001936">
    <property type="entry name" value="RasGAP_dom"/>
</dbReference>
<accession>A0A9W9ZSZ0</accession>
<dbReference type="PROSITE" id="PS50018">
    <property type="entry name" value="RAS_GTPASE_ACTIV_2"/>
    <property type="match status" value="1"/>
</dbReference>
<dbReference type="InterPro" id="IPR008936">
    <property type="entry name" value="Rho_GTPase_activation_prot"/>
</dbReference>
<comment type="caution">
    <text evidence="3">The sequence shown here is derived from an EMBL/GenBank/DDBJ whole genome shotgun (WGS) entry which is preliminary data.</text>
</comment>
<dbReference type="PROSITE" id="PS00509">
    <property type="entry name" value="RAS_GTPASE_ACTIV_1"/>
    <property type="match status" value="1"/>
</dbReference>
<name>A0A9W9ZSZ0_9CNID</name>
<dbReference type="GO" id="GO:0005096">
    <property type="term" value="F:GTPase activator activity"/>
    <property type="evidence" value="ECO:0007669"/>
    <property type="project" value="UniProtKB-KW"/>
</dbReference>
<dbReference type="EMBL" id="MU825874">
    <property type="protein sequence ID" value="KAJ7387167.1"/>
    <property type="molecule type" value="Genomic_DNA"/>
</dbReference>
<reference evidence="3" key="1">
    <citation type="submission" date="2023-01" db="EMBL/GenBank/DDBJ databases">
        <title>Genome assembly of the deep-sea coral Lophelia pertusa.</title>
        <authorList>
            <person name="Herrera S."/>
            <person name="Cordes E."/>
        </authorList>
    </citation>
    <scope>NUCLEOTIDE SEQUENCE</scope>
    <source>
        <strain evidence="3">USNM1676648</strain>
        <tissue evidence="3">Polyp</tissue>
    </source>
</reference>